<dbReference type="GO" id="GO:0008381">
    <property type="term" value="F:mechanosensitive monoatomic ion channel activity"/>
    <property type="evidence" value="ECO:0007669"/>
    <property type="project" value="InterPro"/>
</dbReference>
<sequence>MSQSVAFVRLAGRFQQTTPSAPEEIVDTYEQLAGTAVGFVLGAAVVYTVGRLLIVPGVVRVVGSRNRNNPTVVSAVETYAHLSVVLLAAVVGVISAGYGSVFTNTALVIAALTVVFGVAGQEVIGSLISGMFLVSDPDFNVGDWISWPGGEGVVEAVDFRVTRVRTLNNETITVPNTELTTNTLNRPYGRDQYRNVERLFVAYDDDVELALKELVDVARTDDRILADPPPNSRIVELGGTAITLRAEFWVADPMDLDLVDIRSSFRRRVKARFDEVGLTLGPPSTHEMSGELDVGLPDGRRVERRPDGAGTDADAPAGGPFVPDATDEDGR</sequence>
<keyword evidence="6 8" id="KW-0472">Membrane</keyword>
<keyword evidence="4 8" id="KW-0812">Transmembrane</keyword>
<dbReference type="InterPro" id="IPR045275">
    <property type="entry name" value="MscS_archaea/bacteria_type"/>
</dbReference>
<accession>A0A1I6G4G8</accession>
<dbReference type="Gene3D" id="2.30.30.60">
    <property type="match status" value="1"/>
</dbReference>
<evidence type="ECO:0000256" key="4">
    <source>
        <dbReference type="ARBA" id="ARBA00022692"/>
    </source>
</evidence>
<feature type="transmembrane region" description="Helical" evidence="8">
    <location>
        <begin position="79"/>
        <end position="101"/>
    </location>
</feature>
<dbReference type="Proteomes" id="UP000198531">
    <property type="component" value="Unassembled WGS sequence"/>
</dbReference>
<protein>
    <submittedName>
        <fullName evidence="11">Mechanosensitive ion channel</fullName>
    </submittedName>
</protein>
<evidence type="ECO:0000259" key="10">
    <source>
        <dbReference type="Pfam" id="PF21082"/>
    </source>
</evidence>
<keyword evidence="5 8" id="KW-1133">Transmembrane helix</keyword>
<evidence type="ECO:0000256" key="7">
    <source>
        <dbReference type="SAM" id="MobiDB-lite"/>
    </source>
</evidence>
<dbReference type="InterPro" id="IPR011066">
    <property type="entry name" value="MscS_channel_C_sf"/>
</dbReference>
<keyword evidence="12" id="KW-1185">Reference proteome</keyword>
<dbReference type="PANTHER" id="PTHR30221">
    <property type="entry name" value="SMALL-CONDUCTANCE MECHANOSENSITIVE CHANNEL"/>
    <property type="match status" value="1"/>
</dbReference>
<dbReference type="Gene3D" id="3.30.70.100">
    <property type="match status" value="1"/>
</dbReference>
<dbReference type="SUPFAM" id="SSF82689">
    <property type="entry name" value="Mechanosensitive channel protein MscS (YggB), C-terminal domain"/>
    <property type="match status" value="1"/>
</dbReference>
<proteinExistence type="inferred from homology"/>
<evidence type="ECO:0000313" key="11">
    <source>
        <dbReference type="EMBL" id="SFR37010.1"/>
    </source>
</evidence>
<dbReference type="SUPFAM" id="SSF50182">
    <property type="entry name" value="Sm-like ribonucleoproteins"/>
    <property type="match status" value="1"/>
</dbReference>
<feature type="compositionally biased region" description="Basic and acidic residues" evidence="7">
    <location>
        <begin position="298"/>
        <end position="307"/>
    </location>
</feature>
<dbReference type="Pfam" id="PF00924">
    <property type="entry name" value="MS_channel_2nd"/>
    <property type="match status" value="1"/>
</dbReference>
<dbReference type="GO" id="GO:0005886">
    <property type="term" value="C:plasma membrane"/>
    <property type="evidence" value="ECO:0007669"/>
    <property type="project" value="UniProtKB-SubCell"/>
</dbReference>
<comment type="similarity">
    <text evidence="2">Belongs to the MscS (TC 1.A.23) family.</text>
</comment>
<dbReference type="InterPro" id="IPR023408">
    <property type="entry name" value="MscS_beta-dom_sf"/>
</dbReference>
<gene>
    <name evidence="11" type="ORF">SAMN04487947_0547</name>
</gene>
<dbReference type="AlphaFoldDB" id="A0A1I6G4G8"/>
<dbReference type="RefSeq" id="WP_089804354.1">
    <property type="nucleotide sequence ID" value="NZ_FOYT01000001.1"/>
</dbReference>
<organism evidence="11 12">
    <name type="scientific">Halogeometricum rufum</name>
    <dbReference type="NCBI Taxonomy" id="553469"/>
    <lineage>
        <taxon>Archaea</taxon>
        <taxon>Methanobacteriati</taxon>
        <taxon>Methanobacteriota</taxon>
        <taxon>Stenosarchaea group</taxon>
        <taxon>Halobacteria</taxon>
        <taxon>Halobacteriales</taxon>
        <taxon>Haloferacaceae</taxon>
        <taxon>Halogeometricum</taxon>
    </lineage>
</organism>
<dbReference type="InterPro" id="IPR006685">
    <property type="entry name" value="MscS_channel_2nd"/>
</dbReference>
<name>A0A1I6G4G8_9EURY</name>
<evidence type="ECO:0000256" key="8">
    <source>
        <dbReference type="SAM" id="Phobius"/>
    </source>
</evidence>
<dbReference type="InterPro" id="IPR049278">
    <property type="entry name" value="MS_channel_C"/>
</dbReference>
<feature type="domain" description="Mechanosensitive ion channel MscS C-terminal" evidence="10">
    <location>
        <begin position="201"/>
        <end position="278"/>
    </location>
</feature>
<dbReference type="PANTHER" id="PTHR30221:SF1">
    <property type="entry name" value="SMALL-CONDUCTANCE MECHANOSENSITIVE CHANNEL"/>
    <property type="match status" value="1"/>
</dbReference>
<evidence type="ECO:0000313" key="12">
    <source>
        <dbReference type="Proteomes" id="UP000198531"/>
    </source>
</evidence>
<evidence type="ECO:0000256" key="2">
    <source>
        <dbReference type="ARBA" id="ARBA00008017"/>
    </source>
</evidence>
<feature type="transmembrane region" description="Helical" evidence="8">
    <location>
        <begin position="107"/>
        <end position="134"/>
    </location>
</feature>
<feature type="domain" description="Mechanosensitive ion channel MscS" evidence="9">
    <location>
        <begin position="123"/>
        <end position="183"/>
    </location>
</feature>
<evidence type="ECO:0000256" key="3">
    <source>
        <dbReference type="ARBA" id="ARBA00022475"/>
    </source>
</evidence>
<dbReference type="InterPro" id="IPR010920">
    <property type="entry name" value="LSM_dom_sf"/>
</dbReference>
<evidence type="ECO:0000256" key="1">
    <source>
        <dbReference type="ARBA" id="ARBA00004651"/>
    </source>
</evidence>
<dbReference type="STRING" id="553469.SAMN04487947_0547"/>
<comment type="subcellular location">
    <subcellularLocation>
        <location evidence="1">Cell membrane</location>
        <topology evidence="1">Multi-pass membrane protein</topology>
    </subcellularLocation>
</comment>
<evidence type="ECO:0000256" key="6">
    <source>
        <dbReference type="ARBA" id="ARBA00023136"/>
    </source>
</evidence>
<dbReference type="OrthoDB" id="31543at2157"/>
<keyword evidence="3" id="KW-1003">Cell membrane</keyword>
<reference evidence="12" key="1">
    <citation type="submission" date="2016-10" db="EMBL/GenBank/DDBJ databases">
        <authorList>
            <person name="Varghese N."/>
            <person name="Submissions S."/>
        </authorList>
    </citation>
    <scope>NUCLEOTIDE SEQUENCE [LARGE SCALE GENOMIC DNA]</scope>
    <source>
        <strain evidence="12">CGMCC 1.7736</strain>
    </source>
</reference>
<dbReference type="EMBL" id="FOYT01000001">
    <property type="protein sequence ID" value="SFR37010.1"/>
    <property type="molecule type" value="Genomic_DNA"/>
</dbReference>
<feature type="compositionally biased region" description="Low complexity" evidence="7">
    <location>
        <begin position="308"/>
        <end position="320"/>
    </location>
</feature>
<evidence type="ECO:0000259" key="9">
    <source>
        <dbReference type="Pfam" id="PF00924"/>
    </source>
</evidence>
<evidence type="ECO:0000256" key="5">
    <source>
        <dbReference type="ARBA" id="ARBA00022989"/>
    </source>
</evidence>
<feature type="region of interest" description="Disordered" evidence="7">
    <location>
        <begin position="281"/>
        <end position="331"/>
    </location>
</feature>
<feature type="transmembrane region" description="Helical" evidence="8">
    <location>
        <begin position="36"/>
        <end position="59"/>
    </location>
</feature>
<dbReference type="Pfam" id="PF21082">
    <property type="entry name" value="MS_channel_3rd"/>
    <property type="match status" value="1"/>
</dbReference>